<feature type="binding site" evidence="16">
    <location>
        <begin position="108"/>
        <end position="111"/>
    </location>
    <ligand>
        <name>substrate</name>
    </ligand>
</feature>
<sequence length="260" mass="27856">MLLAIDSGNTNIVFAVYDGDTLRGEWRASTDSERTADELGVWLTQLLTIEGLNRLDISSAIIASVVPAMVFGLKTLCRRYFKCEPLVVGDEGVDLGLSILLDRPEEVGADRLVNAVAAHKYYKGPLIVIDFGTATTFDVVDAEGNYCGGAISPGINLSLEALHMAAAKLPRVAIGRPRQVIGRATVPAMQSGIFWGYVGLIEGLVKRIKEEFGSDMLVVATGGLAPLFAEATKVINALDADLTLRGLLEINRRNTAPVRG</sequence>
<dbReference type="AlphaFoldDB" id="M2ZR88"/>
<evidence type="ECO:0000256" key="3">
    <source>
        <dbReference type="ARBA" id="ARBA00004496"/>
    </source>
</evidence>
<dbReference type="NCBIfam" id="TIGR00671">
    <property type="entry name" value="baf"/>
    <property type="match status" value="1"/>
</dbReference>
<protein>
    <recommendedName>
        <fullName evidence="15 16">Type III pantothenate kinase</fullName>
        <ecNumber evidence="6 16">2.7.1.33</ecNumber>
    </recommendedName>
    <alternativeName>
        <fullName evidence="16">PanK-III</fullName>
    </alternativeName>
    <alternativeName>
        <fullName evidence="16">Pantothenic acid kinase</fullName>
    </alternativeName>
</protein>
<evidence type="ECO:0000256" key="9">
    <source>
        <dbReference type="ARBA" id="ARBA00022741"/>
    </source>
</evidence>
<dbReference type="InterPro" id="IPR004619">
    <property type="entry name" value="Type_III_PanK"/>
</dbReference>
<keyword evidence="10 16" id="KW-0418">Kinase</keyword>
<comment type="subunit">
    <text evidence="5 16">Homodimer.</text>
</comment>
<proteinExistence type="inferred from homology"/>
<dbReference type="PATRIC" id="fig|1244869.3.peg.2257"/>
<evidence type="ECO:0000256" key="5">
    <source>
        <dbReference type="ARBA" id="ARBA00011738"/>
    </source>
</evidence>
<keyword evidence="18" id="KW-1185">Reference proteome</keyword>
<dbReference type="EMBL" id="AONQ01000026">
    <property type="protein sequence ID" value="EME69842.1"/>
    <property type="molecule type" value="Genomic_DNA"/>
</dbReference>
<dbReference type="EC" id="2.7.1.33" evidence="6 16"/>
<comment type="similarity">
    <text evidence="14 16">Belongs to the type III pantothenate kinase family.</text>
</comment>
<dbReference type="NCBIfam" id="NF009848">
    <property type="entry name" value="PRK13318.1-6"/>
    <property type="match status" value="1"/>
</dbReference>
<comment type="pathway">
    <text evidence="4 16">Cofactor biosynthesis; coenzyme A biosynthesis; CoA from (R)-pantothenate: step 1/5.</text>
</comment>
<reference evidence="17 18" key="1">
    <citation type="journal article" date="2014" name="Genome Announc.">
        <title>Draft Genome Sequence of Magnetospirillum sp. Strain SO-1, a Freshwater Magnetotactic Bacterium Isolated from the Ol'khovka River, Russia.</title>
        <authorList>
            <person name="Grouzdev D.S."/>
            <person name="Dziuba M.V."/>
            <person name="Sukhacheva M.S."/>
            <person name="Mardanov A.V."/>
            <person name="Beletskiy A.V."/>
            <person name="Kuznetsov B.B."/>
            <person name="Skryabin K.G."/>
        </authorList>
    </citation>
    <scope>NUCLEOTIDE SEQUENCE [LARGE SCALE GENOMIC DNA]</scope>
    <source>
        <strain evidence="17 18">SO-1</strain>
    </source>
</reference>
<evidence type="ECO:0000256" key="13">
    <source>
        <dbReference type="ARBA" id="ARBA00022993"/>
    </source>
</evidence>
<dbReference type="UniPathway" id="UPA00241">
    <property type="reaction ID" value="UER00352"/>
</dbReference>
<keyword evidence="9 16" id="KW-0547">Nucleotide-binding</keyword>
<evidence type="ECO:0000256" key="10">
    <source>
        <dbReference type="ARBA" id="ARBA00022777"/>
    </source>
</evidence>
<name>M2ZR88_9PROT</name>
<feature type="binding site" evidence="16">
    <location>
        <position position="130"/>
    </location>
    <ligand>
        <name>K(+)</name>
        <dbReference type="ChEBI" id="CHEBI:29103"/>
    </ligand>
</feature>
<comment type="caution">
    <text evidence="16">Lacks conserved residue(s) required for the propagation of feature annotation.</text>
</comment>
<evidence type="ECO:0000256" key="15">
    <source>
        <dbReference type="ARBA" id="ARBA00040883"/>
    </source>
</evidence>
<comment type="caution">
    <text evidence="17">The sequence shown here is derived from an EMBL/GenBank/DDBJ whole genome shotgun (WGS) entry which is preliminary data.</text>
</comment>
<keyword evidence="11 16" id="KW-0067">ATP-binding</keyword>
<evidence type="ECO:0000256" key="6">
    <source>
        <dbReference type="ARBA" id="ARBA00012102"/>
    </source>
</evidence>
<dbReference type="SUPFAM" id="SSF53067">
    <property type="entry name" value="Actin-like ATPase domain"/>
    <property type="match status" value="2"/>
</dbReference>
<dbReference type="Pfam" id="PF03309">
    <property type="entry name" value="Pan_kinase"/>
    <property type="match status" value="1"/>
</dbReference>
<evidence type="ECO:0000313" key="18">
    <source>
        <dbReference type="Proteomes" id="UP000011744"/>
    </source>
</evidence>
<dbReference type="PANTHER" id="PTHR34265">
    <property type="entry name" value="TYPE III PANTOTHENATE KINASE"/>
    <property type="match status" value="1"/>
</dbReference>
<feature type="binding site" evidence="16">
    <location>
        <begin position="6"/>
        <end position="13"/>
    </location>
    <ligand>
        <name>ATP</name>
        <dbReference type="ChEBI" id="CHEBI:30616"/>
    </ligand>
</feature>
<comment type="function">
    <text evidence="16">Catalyzes the phosphorylation of pantothenate (Pan), the first step in CoA biosynthesis.</text>
</comment>
<comment type="cofactor">
    <cofactor evidence="2">
        <name>K(+)</name>
        <dbReference type="ChEBI" id="CHEBI:29103"/>
    </cofactor>
</comment>
<keyword evidence="16" id="KW-0479">Metal-binding</keyword>
<dbReference type="GO" id="GO:0005524">
    <property type="term" value="F:ATP binding"/>
    <property type="evidence" value="ECO:0007669"/>
    <property type="project" value="UniProtKB-UniRule"/>
</dbReference>
<comment type="catalytic activity">
    <reaction evidence="1 16">
        <text>(R)-pantothenate + ATP = (R)-4'-phosphopantothenate + ADP + H(+)</text>
        <dbReference type="Rhea" id="RHEA:16373"/>
        <dbReference type="ChEBI" id="CHEBI:10986"/>
        <dbReference type="ChEBI" id="CHEBI:15378"/>
        <dbReference type="ChEBI" id="CHEBI:29032"/>
        <dbReference type="ChEBI" id="CHEBI:30616"/>
        <dbReference type="ChEBI" id="CHEBI:456216"/>
        <dbReference type="EC" id="2.7.1.33"/>
    </reaction>
</comment>
<evidence type="ECO:0000256" key="1">
    <source>
        <dbReference type="ARBA" id="ARBA00001206"/>
    </source>
</evidence>
<keyword evidence="13 16" id="KW-0173">Coenzyme A biosynthesis</keyword>
<keyword evidence="8 16" id="KW-0808">Transferase</keyword>
<dbReference type="GO" id="GO:0015937">
    <property type="term" value="P:coenzyme A biosynthetic process"/>
    <property type="evidence" value="ECO:0007669"/>
    <property type="project" value="UniProtKB-UniRule"/>
</dbReference>
<dbReference type="NCBIfam" id="NF009855">
    <property type="entry name" value="PRK13321.1"/>
    <property type="match status" value="1"/>
</dbReference>
<dbReference type="Gene3D" id="3.30.420.40">
    <property type="match status" value="2"/>
</dbReference>
<dbReference type="GO" id="GO:0004594">
    <property type="term" value="F:pantothenate kinase activity"/>
    <property type="evidence" value="ECO:0007669"/>
    <property type="project" value="UniProtKB-UniRule"/>
</dbReference>
<evidence type="ECO:0000256" key="11">
    <source>
        <dbReference type="ARBA" id="ARBA00022840"/>
    </source>
</evidence>
<keyword evidence="12 16" id="KW-0630">Potassium</keyword>
<dbReference type="NCBIfam" id="NF009844">
    <property type="entry name" value="PRK13318.1-2"/>
    <property type="match status" value="1"/>
</dbReference>
<accession>M2ZR88</accession>
<feature type="binding site" evidence="16">
    <location>
        <position position="133"/>
    </location>
    <ligand>
        <name>ATP</name>
        <dbReference type="ChEBI" id="CHEBI:30616"/>
    </ligand>
</feature>
<dbReference type="HAMAP" id="MF_01274">
    <property type="entry name" value="Pantothen_kinase_3"/>
    <property type="match status" value="1"/>
</dbReference>
<comment type="cofactor">
    <cofactor evidence="16">
        <name>NH4(+)</name>
        <dbReference type="ChEBI" id="CHEBI:28938"/>
    </cofactor>
    <cofactor evidence="16">
        <name>K(+)</name>
        <dbReference type="ChEBI" id="CHEBI:29103"/>
    </cofactor>
    <text evidence="16">A monovalent cation. Ammonium or potassium.</text>
</comment>
<evidence type="ECO:0000256" key="2">
    <source>
        <dbReference type="ARBA" id="ARBA00001958"/>
    </source>
</evidence>
<evidence type="ECO:0000256" key="12">
    <source>
        <dbReference type="ARBA" id="ARBA00022958"/>
    </source>
</evidence>
<evidence type="ECO:0000256" key="7">
    <source>
        <dbReference type="ARBA" id="ARBA00022490"/>
    </source>
</evidence>
<evidence type="ECO:0000256" key="14">
    <source>
        <dbReference type="ARBA" id="ARBA00038036"/>
    </source>
</evidence>
<dbReference type="PANTHER" id="PTHR34265:SF1">
    <property type="entry name" value="TYPE III PANTOTHENATE KINASE"/>
    <property type="match status" value="1"/>
</dbReference>
<dbReference type="STRING" id="1244869.H261_11194"/>
<dbReference type="GO" id="GO:0005737">
    <property type="term" value="C:cytoplasm"/>
    <property type="evidence" value="ECO:0007669"/>
    <property type="project" value="UniProtKB-SubCell"/>
</dbReference>
<feature type="binding site" evidence="16">
    <location>
        <position position="185"/>
    </location>
    <ligand>
        <name>substrate</name>
    </ligand>
</feature>
<evidence type="ECO:0000256" key="4">
    <source>
        <dbReference type="ARBA" id="ARBA00005225"/>
    </source>
</evidence>
<dbReference type="eggNOG" id="COG1521">
    <property type="taxonomic scope" value="Bacteria"/>
</dbReference>
<organism evidence="17 18">
    <name type="scientific">Paramagnetospirillum caucaseum</name>
    <dbReference type="NCBI Taxonomy" id="1244869"/>
    <lineage>
        <taxon>Bacteria</taxon>
        <taxon>Pseudomonadati</taxon>
        <taxon>Pseudomonadota</taxon>
        <taxon>Alphaproteobacteria</taxon>
        <taxon>Rhodospirillales</taxon>
        <taxon>Magnetospirillaceae</taxon>
        <taxon>Paramagnetospirillum</taxon>
    </lineage>
</organism>
<dbReference type="CDD" id="cd24015">
    <property type="entry name" value="ASKHA_NBD_PanK-III"/>
    <property type="match status" value="1"/>
</dbReference>
<evidence type="ECO:0000313" key="17">
    <source>
        <dbReference type="EMBL" id="EME69842.1"/>
    </source>
</evidence>
<evidence type="ECO:0000256" key="16">
    <source>
        <dbReference type="HAMAP-Rule" id="MF_01274"/>
    </source>
</evidence>
<feature type="active site" description="Proton acceptor" evidence="16">
    <location>
        <position position="110"/>
    </location>
</feature>
<gene>
    <name evidence="16" type="primary">coaX</name>
    <name evidence="17" type="ORF">H261_11194</name>
</gene>
<dbReference type="Proteomes" id="UP000011744">
    <property type="component" value="Unassembled WGS sequence"/>
</dbReference>
<dbReference type="OrthoDB" id="9804707at2"/>
<dbReference type="GO" id="GO:0046872">
    <property type="term" value="F:metal ion binding"/>
    <property type="evidence" value="ECO:0007669"/>
    <property type="project" value="UniProtKB-KW"/>
</dbReference>
<dbReference type="InterPro" id="IPR043129">
    <property type="entry name" value="ATPase_NBD"/>
</dbReference>
<comment type="subcellular location">
    <subcellularLocation>
        <location evidence="3 16">Cytoplasm</location>
    </subcellularLocation>
</comment>
<evidence type="ECO:0000256" key="8">
    <source>
        <dbReference type="ARBA" id="ARBA00022679"/>
    </source>
</evidence>
<keyword evidence="7 16" id="KW-0963">Cytoplasm</keyword>
<dbReference type="RefSeq" id="WP_008617462.1">
    <property type="nucleotide sequence ID" value="NZ_AONQ01000026.1"/>
</dbReference>